<evidence type="ECO:0000256" key="1">
    <source>
        <dbReference type="SAM" id="SignalP"/>
    </source>
</evidence>
<organism evidence="2 3">
    <name type="scientific">Apiospora rasikravindrae</name>
    <dbReference type="NCBI Taxonomy" id="990691"/>
    <lineage>
        <taxon>Eukaryota</taxon>
        <taxon>Fungi</taxon>
        <taxon>Dikarya</taxon>
        <taxon>Ascomycota</taxon>
        <taxon>Pezizomycotina</taxon>
        <taxon>Sordariomycetes</taxon>
        <taxon>Xylariomycetidae</taxon>
        <taxon>Amphisphaeriales</taxon>
        <taxon>Apiosporaceae</taxon>
        <taxon>Apiospora</taxon>
    </lineage>
</organism>
<dbReference type="Proteomes" id="UP001444661">
    <property type="component" value="Unassembled WGS sequence"/>
</dbReference>
<keyword evidence="1" id="KW-0732">Signal</keyword>
<evidence type="ECO:0000313" key="2">
    <source>
        <dbReference type="EMBL" id="KAK8017405.1"/>
    </source>
</evidence>
<feature type="chain" id="PRO_5047326095" evidence="1">
    <location>
        <begin position="21"/>
        <end position="432"/>
    </location>
</feature>
<sequence>MKSSTIVTVASACLLQTAAATAPKGCCRSNQCLKAIGSPRNNGVADCSANLRVTVTVSPSSAVTTTETATQTGTDTALFTETVTETASTETLLFTTDATVTAATHTNTVAETVTVPATSTDLTTAPAATTTSFVYPDDDIFTLKRRLATVTSLAASAASALPDYLSAVCPSWDKYTSACRCAGVEPVTVTAVLGAAPTVTVTASTTVVGSTLSSTDVETASATATTEVTLTETVTETPTPSTTTQVNTATSTVLTQATETPSAIVVPRDCQATGNVFRGKTNSLSSPSGDAQYMFENSNMISFHEGSSMTAGQLQRGQWVLDSRGYLQLATPLPGAGQVLAAYVDGDSARGADDTVEILMKPVGEVNFLADAIGAVAHVQGCISPTTGEITLRETIAARSNILLCGLEMVLSRGDGRDILPDGCTPITMTAV</sequence>
<protein>
    <submittedName>
        <fullName evidence="2">Uncharacterized protein</fullName>
    </submittedName>
</protein>
<proteinExistence type="predicted"/>
<feature type="signal peptide" evidence="1">
    <location>
        <begin position="1"/>
        <end position="20"/>
    </location>
</feature>
<gene>
    <name evidence="2" type="ORF">PG993_013731</name>
</gene>
<accession>A0ABR1RSI9</accession>
<reference evidence="2 3" key="1">
    <citation type="submission" date="2023-01" db="EMBL/GenBank/DDBJ databases">
        <title>Analysis of 21 Apiospora genomes using comparative genomics revels a genus with tremendous synthesis potential of carbohydrate active enzymes and secondary metabolites.</title>
        <authorList>
            <person name="Sorensen T."/>
        </authorList>
    </citation>
    <scope>NUCLEOTIDE SEQUENCE [LARGE SCALE GENOMIC DNA]</scope>
    <source>
        <strain evidence="2 3">CBS 33761</strain>
    </source>
</reference>
<comment type="caution">
    <text evidence="2">The sequence shown here is derived from an EMBL/GenBank/DDBJ whole genome shotgun (WGS) entry which is preliminary data.</text>
</comment>
<keyword evidence="3" id="KW-1185">Reference proteome</keyword>
<name>A0ABR1RSI9_9PEZI</name>
<dbReference type="EMBL" id="JAQQWK010000013">
    <property type="protein sequence ID" value="KAK8017405.1"/>
    <property type="molecule type" value="Genomic_DNA"/>
</dbReference>
<evidence type="ECO:0000313" key="3">
    <source>
        <dbReference type="Proteomes" id="UP001444661"/>
    </source>
</evidence>